<evidence type="ECO:0000256" key="1">
    <source>
        <dbReference type="SAM" id="MobiDB-lite"/>
    </source>
</evidence>
<evidence type="ECO:0000313" key="4">
    <source>
        <dbReference type="Proteomes" id="UP000785679"/>
    </source>
</evidence>
<evidence type="ECO:0000313" key="3">
    <source>
        <dbReference type="EMBL" id="TNV82213.1"/>
    </source>
</evidence>
<sequence length="541" mass="61006">MVGIALPILVFANMYLQFRGTIIAIIVSILAFQEAVVGFMIVFKIRRAQPPPKMQFIEKRYCNPDLERQIRIIFEEQQNERERRDSEKQIQIAQIRLGKNGLKGIPAASLKYGLDYFESGSPGNQLACHSTIAASQTRADSFNVSQLRSQSLIRKNRSSDVNQQQRNRMISGPGEQQSDLFTDISTSYNLQSATIPLTNNTEHDENVKEQPNSVYTNLKTKASPPLQILRQKSMTPNLFLKNGTLQANADIQRSQSIIKGLHQALGPQTDLAADLSTKYHLDLEKRPRNASTFDHGILSQSNSPPRLTTADASSSFLFGKQGLPLPTDISNIELPILAPPLLIRQGNSYQDPRRNIPVTPEVDNEEEEEEEAKDQTPMRRIMLGFQNNCDRPMNNQFQYEEEDDDDGGFFNMKRDRNFRSEHVARGRVREQYVATAPRWGRLPPGMSVAQPPDSIETFNVKAIQQQGPYPLNSGEGSLGGAFRGGLPSTRQGSFLQQRRPNQFQENQTSPFNFQQNQDNNLDQLIMPVGNKSGLRKMTMQV</sequence>
<feature type="region of interest" description="Disordered" evidence="1">
    <location>
        <begin position="479"/>
        <end position="502"/>
    </location>
</feature>
<gene>
    <name evidence="3" type="ORF">FGO68_gene427</name>
</gene>
<organism evidence="3 4">
    <name type="scientific">Halteria grandinella</name>
    <dbReference type="NCBI Taxonomy" id="5974"/>
    <lineage>
        <taxon>Eukaryota</taxon>
        <taxon>Sar</taxon>
        <taxon>Alveolata</taxon>
        <taxon>Ciliophora</taxon>
        <taxon>Intramacronucleata</taxon>
        <taxon>Spirotrichea</taxon>
        <taxon>Stichotrichia</taxon>
        <taxon>Sporadotrichida</taxon>
        <taxon>Halteriidae</taxon>
        <taxon>Halteria</taxon>
    </lineage>
</organism>
<feature type="region of interest" description="Disordered" evidence="1">
    <location>
        <begin position="348"/>
        <end position="375"/>
    </location>
</feature>
<keyword evidence="4" id="KW-1185">Reference proteome</keyword>
<feature type="transmembrane region" description="Helical" evidence="2">
    <location>
        <begin position="20"/>
        <end position="43"/>
    </location>
</feature>
<accession>A0A8J8NW45</accession>
<evidence type="ECO:0000256" key="2">
    <source>
        <dbReference type="SAM" id="Phobius"/>
    </source>
</evidence>
<dbReference type="EMBL" id="RRYP01005235">
    <property type="protein sequence ID" value="TNV82213.1"/>
    <property type="molecule type" value="Genomic_DNA"/>
</dbReference>
<feature type="compositionally biased region" description="Polar residues" evidence="1">
    <location>
        <begin position="488"/>
        <end position="502"/>
    </location>
</feature>
<dbReference type="AlphaFoldDB" id="A0A8J8NW45"/>
<keyword evidence="2" id="KW-0472">Membrane</keyword>
<name>A0A8J8NW45_HALGN</name>
<comment type="caution">
    <text evidence="3">The sequence shown here is derived from an EMBL/GenBank/DDBJ whole genome shotgun (WGS) entry which is preliminary data.</text>
</comment>
<dbReference type="Proteomes" id="UP000785679">
    <property type="component" value="Unassembled WGS sequence"/>
</dbReference>
<keyword evidence="2" id="KW-0812">Transmembrane</keyword>
<protein>
    <submittedName>
        <fullName evidence="3">Uncharacterized protein</fullName>
    </submittedName>
</protein>
<reference evidence="3" key="1">
    <citation type="submission" date="2019-06" db="EMBL/GenBank/DDBJ databases">
        <authorList>
            <person name="Zheng W."/>
        </authorList>
    </citation>
    <scope>NUCLEOTIDE SEQUENCE</scope>
    <source>
        <strain evidence="3">QDHG01</strain>
    </source>
</reference>
<keyword evidence="2" id="KW-1133">Transmembrane helix</keyword>
<proteinExistence type="predicted"/>
<feature type="compositionally biased region" description="Acidic residues" evidence="1">
    <location>
        <begin position="362"/>
        <end position="372"/>
    </location>
</feature>